<dbReference type="EMBL" id="CP002824">
    <property type="protein sequence ID" value="AEG99364.1"/>
    <property type="molecule type" value="Genomic_DNA"/>
</dbReference>
<protein>
    <submittedName>
        <fullName evidence="1">Uncharacterized protein</fullName>
    </submittedName>
</protein>
<dbReference type="KEGG" id="eae:EAE_22325"/>
<keyword evidence="2" id="KW-1185">Reference proteome</keyword>
<gene>
    <name evidence="1" type="ordered locus">EAE_22325</name>
</gene>
<evidence type="ECO:0000313" key="2">
    <source>
        <dbReference type="Proteomes" id="UP000008881"/>
    </source>
</evidence>
<dbReference type="HOGENOM" id="CLU_2507430_0_0_6"/>
<dbReference type="GeneID" id="93312634"/>
<organism evidence="1 2">
    <name type="scientific">Klebsiella aerogenes (strain ATCC 13048 / DSM 30053 / CCUG 1429 / JCM 1235 / KCTC 2190 / NBRC 13534 / NCIMB 10102 / NCTC 10006 / CDC 819-56)</name>
    <name type="common">Enterobacter aerogenes</name>
    <dbReference type="NCBI Taxonomy" id="1028307"/>
    <lineage>
        <taxon>Bacteria</taxon>
        <taxon>Pseudomonadati</taxon>
        <taxon>Pseudomonadota</taxon>
        <taxon>Gammaproteobacteria</taxon>
        <taxon>Enterobacterales</taxon>
        <taxon>Enterobacteriaceae</taxon>
        <taxon>Klebsiella/Raoultella group</taxon>
        <taxon>Klebsiella</taxon>
    </lineage>
</organism>
<accession>A0A0H3G2G2</accession>
<sequence>MSILNKVIEFLSPSVPEACREENFASVIKNIEILSKDSSELKSLQKERGDGKITDEAFIATAVAIITQELLELRRDRDKADAQAI</sequence>
<evidence type="ECO:0000313" key="1">
    <source>
        <dbReference type="EMBL" id="AEG99364.1"/>
    </source>
</evidence>
<dbReference type="AlphaFoldDB" id="A0A0H3G2G2"/>
<dbReference type="Proteomes" id="UP000008881">
    <property type="component" value="Chromosome"/>
</dbReference>
<proteinExistence type="predicted"/>
<reference evidence="1 2" key="1">
    <citation type="journal article" date="2012" name="J. Bacteriol.">
        <title>Complete genome sequence of Enterobacter aerogenes KCTC 2190.</title>
        <authorList>
            <person name="Shin S.H."/>
            <person name="Kim S."/>
            <person name="Kim J.Y."/>
            <person name="Lee S."/>
            <person name="Um Y."/>
            <person name="Oh M.K."/>
            <person name="Kim Y.R."/>
            <person name="Lee J."/>
            <person name="Yang K.S."/>
        </authorList>
    </citation>
    <scope>NUCLEOTIDE SEQUENCE [LARGE SCALE GENOMIC DNA]</scope>
    <source>
        <strain evidence="1 2">KCTC 2190</strain>
    </source>
</reference>
<dbReference type="RefSeq" id="WP_015705884.1">
    <property type="nucleotide sequence ID" value="NC_015663.1"/>
</dbReference>
<name>A0A0H3G2G2_KLEAK</name>